<feature type="transmembrane region" description="Helical" evidence="10">
    <location>
        <begin position="75"/>
        <end position="96"/>
    </location>
</feature>
<dbReference type="GO" id="GO:0004993">
    <property type="term" value="F:G protein-coupled serotonin receptor activity"/>
    <property type="evidence" value="ECO:0000318"/>
    <property type="project" value="GO_Central"/>
</dbReference>
<dbReference type="GO" id="GO:0030425">
    <property type="term" value="C:dendrite"/>
    <property type="evidence" value="ECO:0000318"/>
    <property type="project" value="GO_Central"/>
</dbReference>
<dbReference type="PROSITE" id="PS50262">
    <property type="entry name" value="G_PROTEIN_RECEP_F1_2"/>
    <property type="match status" value="1"/>
</dbReference>
<accession>A7SCJ5</accession>
<keyword evidence="7 9" id="KW-0675">Receptor</keyword>
<dbReference type="PRINTS" id="PR00237">
    <property type="entry name" value="GPCRRHODOPSN"/>
</dbReference>
<evidence type="ECO:0000256" key="3">
    <source>
        <dbReference type="ARBA" id="ARBA00022692"/>
    </source>
</evidence>
<keyword evidence="5 9" id="KW-0297">G-protein coupled receptor</keyword>
<dbReference type="EMBL" id="DS469623">
    <property type="protein sequence ID" value="EDO38613.1"/>
    <property type="molecule type" value="Genomic_DNA"/>
</dbReference>
<feature type="transmembrane region" description="Helical" evidence="10">
    <location>
        <begin position="35"/>
        <end position="55"/>
    </location>
</feature>
<evidence type="ECO:0000256" key="8">
    <source>
        <dbReference type="ARBA" id="ARBA00023224"/>
    </source>
</evidence>
<dbReference type="GO" id="GO:0007268">
    <property type="term" value="P:chemical synaptic transmission"/>
    <property type="evidence" value="ECO:0000318"/>
    <property type="project" value="GO_Central"/>
</dbReference>
<feature type="transmembrane region" description="Helical" evidence="10">
    <location>
        <begin position="221"/>
        <end position="246"/>
    </location>
</feature>
<dbReference type="STRING" id="45351.A7SCJ5"/>
<dbReference type="InterPro" id="IPR000276">
    <property type="entry name" value="GPCR_Rhodpsn"/>
</dbReference>
<dbReference type="AlphaFoldDB" id="A7SCJ5"/>
<feature type="transmembrane region" description="Helical" evidence="10">
    <location>
        <begin position="6"/>
        <end position="23"/>
    </location>
</feature>
<dbReference type="PhylomeDB" id="A7SCJ5"/>
<dbReference type="eggNOG" id="KOG3656">
    <property type="taxonomic scope" value="Eukaryota"/>
</dbReference>
<dbReference type="HOGENOM" id="CLU_009579_11_0_1"/>
<proteinExistence type="inferred from homology"/>
<keyword evidence="4 10" id="KW-1133">Transmembrane helix</keyword>
<evidence type="ECO:0000256" key="1">
    <source>
        <dbReference type="ARBA" id="ARBA00004651"/>
    </source>
</evidence>
<dbReference type="PROSITE" id="PS00237">
    <property type="entry name" value="G_PROTEIN_RECEP_F1_1"/>
    <property type="match status" value="1"/>
</dbReference>
<dbReference type="OMA" id="MAITRPF"/>
<gene>
    <name evidence="12" type="ORF">NEMVEDRAFT_v1g1687</name>
</gene>
<keyword evidence="2" id="KW-1003">Cell membrane</keyword>
<dbReference type="Pfam" id="PF00001">
    <property type="entry name" value="7tm_1"/>
    <property type="match status" value="1"/>
</dbReference>
<dbReference type="PANTHER" id="PTHR24247:SF202">
    <property type="entry name" value="5-HYDROXYTRYPTAMINE RECEPTOR 1"/>
    <property type="match status" value="1"/>
</dbReference>
<feature type="transmembrane region" description="Helical" evidence="10">
    <location>
        <begin position="117"/>
        <end position="138"/>
    </location>
</feature>
<comment type="subcellular location">
    <subcellularLocation>
        <location evidence="1">Cell membrane</location>
        <topology evidence="1">Multi-pass membrane protein</topology>
    </subcellularLocation>
</comment>
<keyword evidence="13" id="KW-1185">Reference proteome</keyword>
<evidence type="ECO:0000256" key="7">
    <source>
        <dbReference type="ARBA" id="ARBA00023170"/>
    </source>
</evidence>
<feature type="non-terminal residue" evidence="12">
    <location>
        <position position="1"/>
    </location>
</feature>
<organism evidence="12 13">
    <name type="scientific">Nematostella vectensis</name>
    <name type="common">Starlet sea anemone</name>
    <dbReference type="NCBI Taxonomy" id="45351"/>
    <lineage>
        <taxon>Eukaryota</taxon>
        <taxon>Metazoa</taxon>
        <taxon>Cnidaria</taxon>
        <taxon>Anthozoa</taxon>
        <taxon>Hexacorallia</taxon>
        <taxon>Actiniaria</taxon>
        <taxon>Edwardsiidae</taxon>
        <taxon>Nematostella</taxon>
    </lineage>
</organism>
<name>A7SCJ5_NEMVE</name>
<feature type="transmembrane region" description="Helical" evidence="10">
    <location>
        <begin position="150"/>
        <end position="183"/>
    </location>
</feature>
<dbReference type="GO" id="GO:0007187">
    <property type="term" value="P:G protein-coupled receptor signaling pathway, coupled to cyclic nucleotide second messenger"/>
    <property type="evidence" value="ECO:0000318"/>
    <property type="project" value="GO_Central"/>
</dbReference>
<evidence type="ECO:0000256" key="5">
    <source>
        <dbReference type="ARBA" id="ARBA00023040"/>
    </source>
</evidence>
<evidence type="ECO:0000256" key="2">
    <source>
        <dbReference type="ARBA" id="ARBA00022475"/>
    </source>
</evidence>
<evidence type="ECO:0000256" key="6">
    <source>
        <dbReference type="ARBA" id="ARBA00023136"/>
    </source>
</evidence>
<dbReference type="GO" id="GO:0005886">
    <property type="term" value="C:plasma membrane"/>
    <property type="evidence" value="ECO:0000318"/>
    <property type="project" value="GO_Central"/>
</dbReference>
<feature type="non-terminal residue" evidence="12">
    <location>
        <position position="281"/>
    </location>
</feature>
<protein>
    <recommendedName>
        <fullName evidence="11">G-protein coupled receptors family 1 profile domain-containing protein</fullName>
    </recommendedName>
</protein>
<evidence type="ECO:0000313" key="13">
    <source>
        <dbReference type="Proteomes" id="UP000001593"/>
    </source>
</evidence>
<feature type="domain" description="G-protein coupled receptors family 1 profile" evidence="11">
    <location>
        <begin position="14"/>
        <end position="271"/>
    </location>
</feature>
<comment type="similarity">
    <text evidence="9">Belongs to the G-protein coupled receptor 1 family.</text>
</comment>
<dbReference type="Gene3D" id="1.20.1070.10">
    <property type="entry name" value="Rhodopsin 7-helix transmembrane proteins"/>
    <property type="match status" value="1"/>
</dbReference>
<reference evidence="12 13" key="1">
    <citation type="journal article" date="2007" name="Science">
        <title>Sea anemone genome reveals ancestral eumetazoan gene repertoire and genomic organization.</title>
        <authorList>
            <person name="Putnam N.H."/>
            <person name="Srivastava M."/>
            <person name="Hellsten U."/>
            <person name="Dirks B."/>
            <person name="Chapman J."/>
            <person name="Salamov A."/>
            <person name="Terry A."/>
            <person name="Shapiro H."/>
            <person name="Lindquist E."/>
            <person name="Kapitonov V.V."/>
            <person name="Jurka J."/>
            <person name="Genikhovich G."/>
            <person name="Grigoriev I.V."/>
            <person name="Lucas S.M."/>
            <person name="Steele R.E."/>
            <person name="Finnerty J.R."/>
            <person name="Technau U."/>
            <person name="Martindale M.Q."/>
            <person name="Rokhsar D.S."/>
        </authorList>
    </citation>
    <scope>NUCLEOTIDE SEQUENCE [LARGE SCALE GENOMIC DNA]</scope>
    <source>
        <strain evidence="13">CH2 X CH6</strain>
    </source>
</reference>
<evidence type="ECO:0000259" key="11">
    <source>
        <dbReference type="PROSITE" id="PS50262"/>
    </source>
</evidence>
<dbReference type="PANTHER" id="PTHR24247">
    <property type="entry name" value="5-HYDROXYTRYPTAMINE RECEPTOR"/>
    <property type="match status" value="1"/>
</dbReference>
<dbReference type="SUPFAM" id="SSF81321">
    <property type="entry name" value="Family A G protein-coupled receptor-like"/>
    <property type="match status" value="1"/>
</dbReference>
<evidence type="ECO:0000256" key="9">
    <source>
        <dbReference type="RuleBase" id="RU000688"/>
    </source>
</evidence>
<dbReference type="Proteomes" id="UP000001593">
    <property type="component" value="Unassembled WGS sequence"/>
</dbReference>
<evidence type="ECO:0000313" key="12">
    <source>
        <dbReference type="EMBL" id="EDO38613.1"/>
    </source>
</evidence>
<dbReference type="InterPro" id="IPR017452">
    <property type="entry name" value="GPCR_Rhodpsn_7TM"/>
</dbReference>
<keyword evidence="3 9" id="KW-0812">Transmembrane</keyword>
<dbReference type="CDD" id="cd14967">
    <property type="entry name" value="7tmA_amine_R-like"/>
    <property type="match status" value="1"/>
</dbReference>
<keyword evidence="6 10" id="KW-0472">Membrane</keyword>
<dbReference type="GO" id="GO:0045202">
    <property type="term" value="C:synapse"/>
    <property type="evidence" value="ECO:0007669"/>
    <property type="project" value="GOC"/>
</dbReference>
<keyword evidence="8 9" id="KW-0807">Transducer</keyword>
<dbReference type="GO" id="GO:0030594">
    <property type="term" value="F:neurotransmitter receptor activity"/>
    <property type="evidence" value="ECO:0000318"/>
    <property type="project" value="GO_Central"/>
</dbReference>
<dbReference type="FunFam" id="1.20.1070.10:FF:000671">
    <property type="entry name" value="Predicted protein"/>
    <property type="match status" value="1"/>
</dbReference>
<evidence type="ECO:0000256" key="4">
    <source>
        <dbReference type="ARBA" id="ARBA00022989"/>
    </source>
</evidence>
<dbReference type="InParanoid" id="A7SCJ5"/>
<sequence>ALFTCILIILTLTANLFVCVATLRTNSARPLTNYFIINLCIADILIAIISMPVWVLFQIYGLALGRVLGLRFLEFWGSFDILCGTASILSLSCISVDRYMAITRPFTYVRCMTCRRAFLMTCVIWLYAGMYMPCSFIAKYISILLLYMPGSFIAICLYFIAVYAWFVLFASFIIPFIVILAAYTKIFKVAMTHARDITRHTSYSRDEKFHRVSRDLKAAKTISVVIGTFVCCWAPFMVVSVCYAYFMVNMQVGNFTKWLAYLNALLNPLVYSCVDKQLRTI</sequence>
<evidence type="ECO:0000256" key="10">
    <source>
        <dbReference type="SAM" id="Phobius"/>
    </source>
</evidence>